<dbReference type="EMBL" id="QCYY01002700">
    <property type="protein sequence ID" value="ROT68256.1"/>
    <property type="molecule type" value="Genomic_DNA"/>
</dbReference>
<dbReference type="SUPFAM" id="SSF49265">
    <property type="entry name" value="Fibronectin type III"/>
    <property type="match status" value="2"/>
</dbReference>
<dbReference type="SMART" id="SM00404">
    <property type="entry name" value="PTPc_motif"/>
    <property type="match status" value="2"/>
</dbReference>
<keyword evidence="16" id="KW-1185">Reference proteome</keyword>
<dbReference type="Proteomes" id="UP000283509">
    <property type="component" value="Unassembled WGS sequence"/>
</dbReference>
<dbReference type="Gene3D" id="2.60.40.10">
    <property type="entry name" value="Immunoglobulins"/>
    <property type="match status" value="3"/>
</dbReference>
<dbReference type="STRING" id="6689.A0A423SVI9"/>
<evidence type="ECO:0000256" key="7">
    <source>
        <dbReference type="ARBA" id="ARBA00023136"/>
    </source>
</evidence>
<feature type="domain" description="Fibronectin type-III" evidence="14">
    <location>
        <begin position="450"/>
        <end position="544"/>
    </location>
</feature>
<dbReference type="InterPro" id="IPR050348">
    <property type="entry name" value="Protein-Tyr_Phosphatase"/>
</dbReference>
<evidence type="ECO:0000256" key="3">
    <source>
        <dbReference type="ARBA" id="ARBA00013064"/>
    </source>
</evidence>
<dbReference type="InterPro" id="IPR003595">
    <property type="entry name" value="Tyr_Pase_cat"/>
</dbReference>
<dbReference type="InterPro" id="IPR016130">
    <property type="entry name" value="Tyr_Pase_AS"/>
</dbReference>
<dbReference type="PROSITE" id="PS00383">
    <property type="entry name" value="TYR_PHOSPHATASE_1"/>
    <property type="match status" value="1"/>
</dbReference>
<feature type="domain" description="Fibronectin type-III" evidence="14">
    <location>
        <begin position="343"/>
        <end position="449"/>
    </location>
</feature>
<proteinExistence type="inferred from homology"/>
<keyword evidence="15" id="KW-0675">Receptor</keyword>
<dbReference type="Pfam" id="PF00041">
    <property type="entry name" value="fn3"/>
    <property type="match status" value="2"/>
</dbReference>
<dbReference type="PROSITE" id="PS50853">
    <property type="entry name" value="FN3"/>
    <property type="match status" value="2"/>
</dbReference>
<dbReference type="CDD" id="cd00047">
    <property type="entry name" value="PTPc"/>
    <property type="match status" value="2"/>
</dbReference>
<feature type="domain" description="Tyrosine specific protein phosphatases" evidence="13">
    <location>
        <begin position="813"/>
        <end position="886"/>
    </location>
</feature>
<feature type="region of interest" description="Disordered" evidence="9">
    <location>
        <begin position="1438"/>
        <end position="1475"/>
    </location>
</feature>
<feature type="compositionally biased region" description="Basic and acidic residues" evidence="9">
    <location>
        <begin position="45"/>
        <end position="64"/>
    </location>
</feature>
<keyword evidence="10" id="KW-0812">Transmembrane</keyword>
<keyword evidence="6" id="KW-0904">Protein phosphatase</keyword>
<evidence type="ECO:0000256" key="2">
    <source>
        <dbReference type="ARBA" id="ARBA00009580"/>
    </source>
</evidence>
<evidence type="ECO:0000256" key="11">
    <source>
        <dbReference type="SAM" id="SignalP"/>
    </source>
</evidence>
<feature type="compositionally biased region" description="Acidic residues" evidence="9">
    <location>
        <begin position="1442"/>
        <end position="1452"/>
    </location>
</feature>
<dbReference type="InterPro" id="IPR036116">
    <property type="entry name" value="FN3_sf"/>
</dbReference>
<organism evidence="15 16">
    <name type="scientific">Penaeus vannamei</name>
    <name type="common">Whiteleg shrimp</name>
    <name type="synonym">Litopenaeus vannamei</name>
    <dbReference type="NCBI Taxonomy" id="6689"/>
    <lineage>
        <taxon>Eukaryota</taxon>
        <taxon>Metazoa</taxon>
        <taxon>Ecdysozoa</taxon>
        <taxon>Arthropoda</taxon>
        <taxon>Crustacea</taxon>
        <taxon>Multicrustacea</taxon>
        <taxon>Malacostraca</taxon>
        <taxon>Eumalacostraca</taxon>
        <taxon>Eucarida</taxon>
        <taxon>Decapoda</taxon>
        <taxon>Dendrobranchiata</taxon>
        <taxon>Penaeoidea</taxon>
        <taxon>Penaeidae</taxon>
        <taxon>Penaeus</taxon>
    </lineage>
</organism>
<evidence type="ECO:0000256" key="9">
    <source>
        <dbReference type="SAM" id="MobiDB-lite"/>
    </source>
</evidence>
<dbReference type="GO" id="GO:0004725">
    <property type="term" value="F:protein tyrosine phosphatase activity"/>
    <property type="evidence" value="ECO:0007669"/>
    <property type="project" value="UniProtKB-EC"/>
</dbReference>
<dbReference type="InterPro" id="IPR003961">
    <property type="entry name" value="FN3_dom"/>
</dbReference>
<evidence type="ECO:0000256" key="5">
    <source>
        <dbReference type="ARBA" id="ARBA00022801"/>
    </source>
</evidence>
<dbReference type="GO" id="GO:0048666">
    <property type="term" value="P:neuron development"/>
    <property type="evidence" value="ECO:0007669"/>
    <property type="project" value="UniProtKB-ARBA"/>
</dbReference>
<dbReference type="InterPro" id="IPR029021">
    <property type="entry name" value="Prot-tyrosine_phosphatase-like"/>
</dbReference>
<dbReference type="OrthoDB" id="6370675at2759"/>
<reference evidence="15 16" key="2">
    <citation type="submission" date="2019-01" db="EMBL/GenBank/DDBJ databases">
        <title>The decoding of complex shrimp genome reveals the adaptation for benthos swimmer, frequently molting mechanism and breeding impact on genome.</title>
        <authorList>
            <person name="Sun Y."/>
            <person name="Gao Y."/>
            <person name="Yu Y."/>
        </authorList>
    </citation>
    <scope>NUCLEOTIDE SEQUENCE [LARGE SCALE GENOMIC DNA]</scope>
    <source>
        <tissue evidence="15">Muscle</tissue>
    </source>
</reference>
<name>A0A423SVI9_PENVA</name>
<feature type="domain" description="Tyrosine-protein phosphatase" evidence="12">
    <location>
        <begin position="927"/>
        <end position="1186"/>
    </location>
</feature>
<comment type="similarity">
    <text evidence="2">Belongs to the protein-tyrosine phosphatase family.</text>
</comment>
<dbReference type="InterPro" id="IPR013642">
    <property type="entry name" value="CLCA_N"/>
</dbReference>
<gene>
    <name evidence="15" type="ORF">C7M84_013608</name>
</gene>
<evidence type="ECO:0000259" key="14">
    <source>
        <dbReference type="PROSITE" id="PS50853"/>
    </source>
</evidence>
<dbReference type="Gene3D" id="3.90.190.10">
    <property type="entry name" value="Protein tyrosine phosphatase superfamily"/>
    <property type="match status" value="2"/>
</dbReference>
<comment type="catalytic activity">
    <reaction evidence="8">
        <text>O-phospho-L-tyrosyl-[protein] + H2O = L-tyrosyl-[protein] + phosphate</text>
        <dbReference type="Rhea" id="RHEA:10684"/>
        <dbReference type="Rhea" id="RHEA-COMP:10136"/>
        <dbReference type="Rhea" id="RHEA-COMP:20101"/>
        <dbReference type="ChEBI" id="CHEBI:15377"/>
        <dbReference type="ChEBI" id="CHEBI:43474"/>
        <dbReference type="ChEBI" id="CHEBI:46858"/>
        <dbReference type="ChEBI" id="CHEBI:61978"/>
        <dbReference type="EC" id="3.1.3.48"/>
    </reaction>
</comment>
<dbReference type="InterPro" id="IPR000242">
    <property type="entry name" value="PTP_cat"/>
</dbReference>
<dbReference type="Pfam" id="PF08434">
    <property type="entry name" value="CLCA"/>
    <property type="match status" value="1"/>
</dbReference>
<keyword evidence="5" id="KW-0378">Hydrolase</keyword>
<feature type="region of interest" description="Disordered" evidence="9">
    <location>
        <begin position="33"/>
        <end position="64"/>
    </location>
</feature>
<evidence type="ECO:0000256" key="8">
    <source>
        <dbReference type="ARBA" id="ARBA00051722"/>
    </source>
</evidence>
<dbReference type="Pfam" id="PF00102">
    <property type="entry name" value="Y_phosphatase"/>
    <property type="match status" value="2"/>
</dbReference>
<dbReference type="PRINTS" id="PR00700">
    <property type="entry name" value="PRTYPHPHTASE"/>
</dbReference>
<dbReference type="SMART" id="SM00194">
    <property type="entry name" value="PTPc"/>
    <property type="match status" value="2"/>
</dbReference>
<keyword evidence="10" id="KW-1133">Transmembrane helix</keyword>
<keyword evidence="7 10" id="KW-0472">Membrane</keyword>
<dbReference type="PROSITE" id="PS50055">
    <property type="entry name" value="TYR_PHOSPHATASE_PTP"/>
    <property type="match status" value="2"/>
</dbReference>
<comment type="subcellular location">
    <subcellularLocation>
        <location evidence="1">Membrane</location>
        <topology evidence="1">Single-pass membrane protein</topology>
    </subcellularLocation>
</comment>
<dbReference type="GO" id="GO:0016020">
    <property type="term" value="C:membrane"/>
    <property type="evidence" value="ECO:0007669"/>
    <property type="project" value="UniProtKB-SubCell"/>
</dbReference>
<dbReference type="InterPro" id="IPR013783">
    <property type="entry name" value="Ig-like_fold"/>
</dbReference>
<feature type="signal peptide" evidence="11">
    <location>
        <begin position="1"/>
        <end position="15"/>
    </location>
</feature>
<protein>
    <recommendedName>
        <fullName evidence="3">protein-tyrosine-phosphatase</fullName>
        <ecNumber evidence="3">3.1.3.48</ecNumber>
    </recommendedName>
</protein>
<evidence type="ECO:0000313" key="15">
    <source>
        <dbReference type="EMBL" id="ROT68256.1"/>
    </source>
</evidence>
<dbReference type="CDD" id="cd00063">
    <property type="entry name" value="FN3"/>
    <property type="match status" value="3"/>
</dbReference>
<dbReference type="SUPFAM" id="SSF52799">
    <property type="entry name" value="(Phosphotyrosine protein) phosphatases II"/>
    <property type="match status" value="2"/>
</dbReference>
<evidence type="ECO:0000256" key="1">
    <source>
        <dbReference type="ARBA" id="ARBA00004167"/>
    </source>
</evidence>
<feature type="transmembrane region" description="Helical" evidence="10">
    <location>
        <begin position="2190"/>
        <end position="2212"/>
    </location>
</feature>
<dbReference type="EC" id="3.1.3.48" evidence="3"/>
<feature type="compositionally biased region" description="Basic and acidic residues" evidence="9">
    <location>
        <begin position="1453"/>
        <end position="1466"/>
    </location>
</feature>
<evidence type="ECO:0000313" key="16">
    <source>
        <dbReference type="Proteomes" id="UP000283509"/>
    </source>
</evidence>
<comment type="caution">
    <text evidence="15">The sequence shown here is derived from an EMBL/GenBank/DDBJ whole genome shotgun (WGS) entry which is preliminary data.</text>
</comment>
<accession>A0A423SVI9</accession>
<evidence type="ECO:0000259" key="12">
    <source>
        <dbReference type="PROSITE" id="PS50055"/>
    </source>
</evidence>
<feature type="domain" description="Tyrosine specific protein phosphatases" evidence="13">
    <location>
        <begin position="1104"/>
        <end position="1177"/>
    </location>
</feature>
<dbReference type="PROSITE" id="PS50056">
    <property type="entry name" value="TYR_PHOSPHATASE_2"/>
    <property type="match status" value="2"/>
</dbReference>
<reference evidence="15 16" key="1">
    <citation type="submission" date="2018-04" db="EMBL/GenBank/DDBJ databases">
        <authorList>
            <person name="Zhang X."/>
            <person name="Yuan J."/>
            <person name="Li F."/>
            <person name="Xiang J."/>
        </authorList>
    </citation>
    <scope>NUCLEOTIDE SEQUENCE [LARGE SCALE GENOMIC DNA]</scope>
    <source>
        <tissue evidence="15">Muscle</tissue>
    </source>
</reference>
<dbReference type="PANTHER" id="PTHR19134:SF562">
    <property type="entry name" value="PROTEIN-TYROSINE-PHOSPHATASE"/>
    <property type="match status" value="1"/>
</dbReference>
<feature type="region of interest" description="Disordered" evidence="9">
    <location>
        <begin position="1832"/>
        <end position="1852"/>
    </location>
</feature>
<dbReference type="InterPro" id="IPR000387">
    <property type="entry name" value="Tyr_Pase_dom"/>
</dbReference>
<sequence>MRILVMSVLILGALSQELDSFPWKTSMNSLASNVSSSRFPPAQRSDLRQSDPRRRGRRQADGWEHEISATPTSITVKFTNKPTFTLYRLEYYEAASLRTAGRLGWSQKSTFTLENLHPGTEYVIRVYKSSSGSFSIRHTTKNSISLHLSLNSPNSVKASWSHLREASRTFTYSLSYKSTFLACHDHAINVGPLRIASSGETVLTDIPPYVECEVCFEASAQDEPGSEKQCDTINTPPAIPENKIERISCYEKACTLFLERDCTLIRGPSLCAHFKFSGPGDSDRPWQRECNVDYDRYSFTVNKPQNLLPFTTYNLTAFPGNETTINTRNSLKGFTTFMSPSKPPGKVTHLKVSAAAHSLTLTWSDPSDNPPRGRLEGFRVTWNRGTRPERYMQEDLPLSQLPMNREGQRSHAIRDLEAGADYYVQVIAWNAGAAESGEPNGQATRTLPGVPSPPQRVNYSISDGEVFLSWEPPVDMAGGRVVYAVKLDGHNLSCDVDVSADRLECLLEGLTAGEEHEVTVNACNRYHCSDSEQLTVIGPGVKSEYIILPVVLLLLLLCLIIFLAVWCRRIPQSSKALLVKSEEGSGTVLELVESPAAEQEELVLEQSSLEGDPTYENLARKIPKADLNTYLTRAVNSQDLDIEFRSVPSIMKKSCSEAEIPMNRQKNRYKNNLPYNDTRVTLPVLSNVPHSDYINASYVNSYQRNKAFIASQGPKDFAVNTIDDFWRMIWHTGARVVVMVTRLVEGGRVKVAQYWPEKEPMFKGGLEIYLKKEKVKMDFVVRTLGIRLDHEERELKQYQFLAWPDHGVPLHAYSLAQMVANIRAENLGDGPLLVHCSAGIGRTGTILLVLHALDQLEATALVSMRDGLLELRKARPLLVENVVQYRFAHQLLHEILCGETTSIPCGSFLEELERLRTPKDQGGASVLQEQHQKLKDFPKGLTFSFAKRPEFAHLNRDPEIVPADGRMIFLYVLTSDSCSQYINATFVNGFDKKDEFVAMEHPMEHTLDTAWRMIYERKMPVWILIHAFPDHDKDFPSVLPPAGEVWNLKNMRVEVISSQFYNNFNEATVQVSFVNNEKVMGSHRCTVLQAEGWPASAALPSSPLPLLAVLERLESLPRSGGPALFSCRDGVSGCGLTLALQLVLSRAKLLQEIDIYRAVLSVTYDRPQFIASFEQYDFLHEAAAMFLEAFIQKATGEVPEVERGTEDYGPVSWVGGEVERAVGEEGDKGPSFGIWRQCLCWRRSRGRSLQESMQLLGRAWACICALALAARLLTADATQVRVRRGGYEGVVVAISPEVSESAALVDAIKNKVRAASHLLFDATRKTVFFRHVTILLPKTWRGVEPDSHGGGTSYEESAIRVAPASPAHGHQPYTLQPGECGSPGKFSHFTPDILTDEGLSDVWGPPEKLMVLEWAKLRWGVFDEVGYRDDEQFPLYYRPDFEGEDYDDEEGENSVKEENRGIGKEEPEFEETLTTDDSLDGVRVERKALEERKARLTANLCAAGNLEGRYVNPQTGEECIRQEEKCDFLVKDFRANLWPVSLDEEWRRKAVQHSAFRHNKQSPNKHNLRCNEESWWTVMRRHPDFKETQSDPEETQFTVAQPVDARVVMLLELTPSTAHDALALARRWLDEGAEAGTYVGVLLLLSGFKNAEKVAEMTRLSLSSRLSITEALERRADAAMSETRSGPPAKVRKGLQEASKMLPDITHGNALVLMICSSPVEKKDLRDIENGWTTPIYTISLGNESSDLREFVEQTKGRFISFDDALDEDKQRDLVFDVANYVSQPREPPSEAPIFLQNETIWGKTEGSSVQLDGTPGTLVFRLTTNNPDHVMEPPSVRPQHPPGEAYQARPRAGSSLNQWTVVVDDASTRKPGAWVWQVNTTDDANSFVRLETLLEPEADEGPGIHVDSWIAPISGPDGDAGTSDGVVLFARVTKGEVPVLGAEVVAHVTSAENSSVKQQLALLDSGSGVDSQAEDGVYSRFLPPFAVGSFSVDVRVTNNDTKIPQADIKERSRYSRPKMCCGSTFPSSTKTLPVRHLNRISHAGTVTITNYPKEDRTSPSRVTDLRVKEVALSGLYYARVRLAWTATGDDRDFGRGRRWQSGRHEGPEKAETCADACMELEPSFEAGAASPSAGERVTASVLLPSHGHAHFFLAVTAQDDVGNASPPSNVVAVEMRGGLLLQFQPWARLLLWLMIGLVATLALALPLLLACDRHQCRFLWRDNSFLLGKCEPLGGSQAYNIPINATEL</sequence>
<keyword evidence="4 11" id="KW-0732">Signal</keyword>
<evidence type="ECO:0000259" key="13">
    <source>
        <dbReference type="PROSITE" id="PS50056"/>
    </source>
</evidence>
<feature type="transmembrane region" description="Helical" evidence="10">
    <location>
        <begin position="545"/>
        <end position="567"/>
    </location>
</feature>
<evidence type="ECO:0000256" key="10">
    <source>
        <dbReference type="SAM" id="Phobius"/>
    </source>
</evidence>
<dbReference type="SMART" id="SM00060">
    <property type="entry name" value="FN3"/>
    <property type="match status" value="3"/>
</dbReference>
<dbReference type="PANTHER" id="PTHR19134">
    <property type="entry name" value="RECEPTOR-TYPE TYROSINE-PROTEIN PHOSPHATASE"/>
    <property type="match status" value="1"/>
</dbReference>
<feature type="domain" description="Tyrosine-protein phosphatase" evidence="12">
    <location>
        <begin position="640"/>
        <end position="895"/>
    </location>
</feature>
<feature type="chain" id="PRO_5019337370" description="protein-tyrosine-phosphatase" evidence="11">
    <location>
        <begin position="16"/>
        <end position="2249"/>
    </location>
</feature>
<evidence type="ECO:0000256" key="6">
    <source>
        <dbReference type="ARBA" id="ARBA00022912"/>
    </source>
</evidence>
<evidence type="ECO:0000256" key="4">
    <source>
        <dbReference type="ARBA" id="ARBA00022729"/>
    </source>
</evidence>